<dbReference type="Pfam" id="PF04905">
    <property type="entry name" value="NCD2"/>
    <property type="match status" value="1"/>
</dbReference>
<dbReference type="PANTHER" id="PTHR12623:SF10">
    <property type="entry name" value="NGFI-A-BINDING PROTEIN HOMOLOG"/>
    <property type="match status" value="1"/>
</dbReference>
<feature type="domain" description="NAB co-repressor" evidence="10">
    <location>
        <begin position="320"/>
        <end position="440"/>
    </location>
</feature>
<feature type="coiled-coil region" evidence="7">
    <location>
        <begin position="519"/>
        <end position="576"/>
    </location>
</feature>
<name>A0A5J4P050_9TREM</name>
<reference evidence="11 12" key="1">
    <citation type="journal article" date="2019" name="Gigascience">
        <title>Whole-genome sequence of the oriental lung fluke Paragonimus westermani.</title>
        <authorList>
            <person name="Oey H."/>
            <person name="Zakrzewski M."/>
            <person name="Narain K."/>
            <person name="Devi K.R."/>
            <person name="Agatsuma T."/>
            <person name="Nawaratna S."/>
            <person name="Gobert G.N."/>
            <person name="Jones M.K."/>
            <person name="Ragan M.A."/>
            <person name="McManus D.P."/>
            <person name="Krause L."/>
        </authorList>
    </citation>
    <scope>NUCLEOTIDE SEQUENCE [LARGE SCALE GENOMIC DNA]</scope>
    <source>
        <strain evidence="11 12">IND2009</strain>
    </source>
</reference>
<evidence type="ECO:0008006" key="13">
    <source>
        <dbReference type="Google" id="ProtNLM"/>
    </source>
</evidence>
<evidence type="ECO:0000259" key="9">
    <source>
        <dbReference type="Pfam" id="PF04904"/>
    </source>
</evidence>
<dbReference type="InterPro" id="IPR006989">
    <property type="entry name" value="NAB_co-repressor_dom"/>
</dbReference>
<gene>
    <name evidence="11" type="ORF">DEA37_0010558</name>
</gene>
<evidence type="ECO:0000256" key="8">
    <source>
        <dbReference type="SAM" id="MobiDB-lite"/>
    </source>
</evidence>
<evidence type="ECO:0000256" key="4">
    <source>
        <dbReference type="ARBA" id="ARBA00023015"/>
    </source>
</evidence>
<proteinExistence type="inferred from homology"/>
<feature type="domain" description="Nab N-terminal" evidence="9">
    <location>
        <begin position="9"/>
        <end position="79"/>
    </location>
</feature>
<evidence type="ECO:0000259" key="10">
    <source>
        <dbReference type="Pfam" id="PF04905"/>
    </source>
</evidence>
<sequence>MNSIQTGLSTGELEVLLLLQRANLSQYFKSFIDHGGDDARQLVDLLKDPNDFTELVKLVGMDKKPLHVRRLRKVLQEFPNVCDREPSGSATDGTIGNSVSEQVTNPTLFNIPVNTALPLFSSLTRDLSTNISGTSIMVNTIPNTVAQPGLLWSAISPILQRMQANSLIQLLNESHSRASSDRDTSTISYGDNCLQSDVRLQTPRDNSFPSSSVPFRSPSSSIRSPIPAHNSFSERDVVDSESCRTSDVKSKASLHGTPTRPVLVRASSPVETQNVKSPMRTKLKVEPAVGIRSPTSETQVNQHIAELGDQRLTVRPSASLMKADLSKLHTAFSAVVPHLPTFPFRTLNLRNSSENELQELLRLPPNDPCRLEGLRRHSAIFGRFDAPKRLTRPLRHFELCINKLTYWLVRHNAELVTQREHLFHIARQIVNITNYGMSCTQSGEVILQSYVWVIHFFDGSSIRNNTIETRVVLTCLPQPVHDRTVISLVWIVFDFKEDLPELSDYQLPNYRSEKGFTILNRLKTKMQELVDDEEALRNRVRNFNKDEATISQAQLKRQLESLVNRLHENLNQLAKYIVLYNR</sequence>
<dbReference type="Pfam" id="PF04904">
    <property type="entry name" value="SAM_NCD1"/>
    <property type="match status" value="1"/>
</dbReference>
<dbReference type="InterPro" id="IPR039040">
    <property type="entry name" value="NAB_fam"/>
</dbReference>
<dbReference type="InterPro" id="IPR006988">
    <property type="entry name" value="Nab_N"/>
</dbReference>
<dbReference type="EMBL" id="QNGE01000232">
    <property type="protein sequence ID" value="KAA3681305.1"/>
    <property type="molecule type" value="Genomic_DNA"/>
</dbReference>
<dbReference type="AlphaFoldDB" id="A0A5J4P050"/>
<evidence type="ECO:0000256" key="1">
    <source>
        <dbReference type="ARBA" id="ARBA00004123"/>
    </source>
</evidence>
<keyword evidence="6" id="KW-0539">Nucleus</keyword>
<feature type="compositionally biased region" description="Basic and acidic residues" evidence="8">
    <location>
        <begin position="232"/>
        <end position="250"/>
    </location>
</feature>
<evidence type="ECO:0000256" key="2">
    <source>
        <dbReference type="ARBA" id="ARBA00008864"/>
    </source>
</evidence>
<dbReference type="Gene3D" id="1.20.120.2010">
    <property type="entry name" value="NAB conserved domain 2"/>
    <property type="match status" value="1"/>
</dbReference>
<keyword evidence="3" id="KW-0678">Repressor</keyword>
<keyword evidence="5" id="KW-0804">Transcription</keyword>
<keyword evidence="4" id="KW-0805">Transcription regulation</keyword>
<comment type="subcellular location">
    <subcellularLocation>
        <location evidence="1">Nucleus</location>
    </subcellularLocation>
</comment>
<organism evidence="11 12">
    <name type="scientific">Paragonimus westermani</name>
    <dbReference type="NCBI Taxonomy" id="34504"/>
    <lineage>
        <taxon>Eukaryota</taxon>
        <taxon>Metazoa</taxon>
        <taxon>Spiralia</taxon>
        <taxon>Lophotrochozoa</taxon>
        <taxon>Platyhelminthes</taxon>
        <taxon>Trematoda</taxon>
        <taxon>Digenea</taxon>
        <taxon>Plagiorchiida</taxon>
        <taxon>Troglotremata</taxon>
        <taxon>Troglotrematidae</taxon>
        <taxon>Paragonimus</taxon>
    </lineage>
</organism>
<evidence type="ECO:0000256" key="3">
    <source>
        <dbReference type="ARBA" id="ARBA00022491"/>
    </source>
</evidence>
<feature type="region of interest" description="Disordered" evidence="8">
    <location>
        <begin position="174"/>
        <end position="260"/>
    </location>
</feature>
<dbReference type="GO" id="GO:0005634">
    <property type="term" value="C:nucleus"/>
    <property type="evidence" value="ECO:0007669"/>
    <property type="project" value="UniProtKB-SubCell"/>
</dbReference>
<protein>
    <recommendedName>
        <fullName evidence="13">NGFI-A-binding protein</fullName>
    </recommendedName>
</protein>
<evidence type="ECO:0000256" key="7">
    <source>
        <dbReference type="SAM" id="Coils"/>
    </source>
</evidence>
<evidence type="ECO:0000313" key="11">
    <source>
        <dbReference type="EMBL" id="KAA3681305.1"/>
    </source>
</evidence>
<keyword evidence="12" id="KW-1185">Reference proteome</keyword>
<dbReference type="GO" id="GO:0045892">
    <property type="term" value="P:negative regulation of DNA-templated transcription"/>
    <property type="evidence" value="ECO:0007669"/>
    <property type="project" value="InterPro"/>
</dbReference>
<dbReference type="PANTHER" id="PTHR12623">
    <property type="entry name" value="NGFI-A BINDING PROTEIN"/>
    <property type="match status" value="1"/>
</dbReference>
<feature type="compositionally biased region" description="Low complexity" evidence="8">
    <location>
        <begin position="207"/>
        <end position="227"/>
    </location>
</feature>
<accession>A0A5J4P050</accession>
<comment type="caution">
    <text evidence="11">The sequence shown here is derived from an EMBL/GenBank/DDBJ whole genome shotgun (WGS) entry which is preliminary data.</text>
</comment>
<comment type="similarity">
    <text evidence="2">Belongs to the NAB family.</text>
</comment>
<evidence type="ECO:0000256" key="5">
    <source>
        <dbReference type="ARBA" id="ARBA00023163"/>
    </source>
</evidence>
<dbReference type="GO" id="GO:0003712">
    <property type="term" value="F:transcription coregulator activity"/>
    <property type="evidence" value="ECO:0007669"/>
    <property type="project" value="InterPro"/>
</dbReference>
<evidence type="ECO:0000313" key="12">
    <source>
        <dbReference type="Proteomes" id="UP000324629"/>
    </source>
</evidence>
<feature type="compositionally biased region" description="Basic and acidic residues" evidence="8">
    <location>
        <begin position="174"/>
        <end position="184"/>
    </location>
</feature>
<dbReference type="InterPro" id="IPR038398">
    <property type="entry name" value="NCD2_sf"/>
</dbReference>
<evidence type="ECO:0000256" key="6">
    <source>
        <dbReference type="ARBA" id="ARBA00023242"/>
    </source>
</evidence>
<dbReference type="Proteomes" id="UP000324629">
    <property type="component" value="Unassembled WGS sequence"/>
</dbReference>
<keyword evidence="7" id="KW-0175">Coiled coil</keyword>
<feature type="compositionally biased region" description="Polar residues" evidence="8">
    <location>
        <begin position="185"/>
        <end position="205"/>
    </location>
</feature>